<feature type="region of interest" description="Disordered" evidence="9">
    <location>
        <begin position="91"/>
        <end position="125"/>
    </location>
</feature>
<dbReference type="RefSeq" id="WP_203001313.1">
    <property type="nucleotide sequence ID" value="NZ_JADWYU010000089.1"/>
</dbReference>
<dbReference type="Pfam" id="PF16918">
    <property type="entry name" value="PknG_TPR"/>
    <property type="match status" value="1"/>
</dbReference>
<keyword evidence="12" id="KW-1185">Reference proteome</keyword>
<evidence type="ECO:0000256" key="3">
    <source>
        <dbReference type="ARBA" id="ARBA00022679"/>
    </source>
</evidence>
<evidence type="ECO:0000256" key="9">
    <source>
        <dbReference type="SAM" id="MobiDB-lite"/>
    </source>
</evidence>
<keyword evidence="5 11" id="KW-0418">Kinase</keyword>
<dbReference type="Gene3D" id="1.25.40.10">
    <property type="entry name" value="Tetratricopeptide repeat domain"/>
    <property type="match status" value="1"/>
</dbReference>
<keyword evidence="6" id="KW-0067">ATP-binding</keyword>
<protein>
    <recommendedName>
        <fullName evidence="1">non-specific serine/threonine protein kinase</fullName>
        <ecNumber evidence="1">2.7.11.1</ecNumber>
    </recommendedName>
</protein>
<dbReference type="PANTHER" id="PTHR24363:SF0">
    <property type="entry name" value="SERINE_THREONINE KINASE LIKE DOMAIN CONTAINING 1"/>
    <property type="match status" value="1"/>
</dbReference>
<reference evidence="11" key="1">
    <citation type="submission" date="2020-12" db="EMBL/GenBank/DDBJ databases">
        <title>Genomic characterization of non-nitrogen-fixing Frankia strains.</title>
        <authorList>
            <person name="Carlos-Shanley C."/>
            <person name="Guerra T."/>
            <person name="Hahn D."/>
        </authorList>
    </citation>
    <scope>NUCLEOTIDE SEQUENCE</scope>
    <source>
        <strain evidence="11">CN6</strain>
    </source>
</reference>
<dbReference type="SUPFAM" id="SSF56112">
    <property type="entry name" value="Protein kinase-like (PK-like)"/>
    <property type="match status" value="1"/>
</dbReference>
<dbReference type="SUPFAM" id="SSF48452">
    <property type="entry name" value="TPR-like"/>
    <property type="match status" value="1"/>
</dbReference>
<comment type="catalytic activity">
    <reaction evidence="8">
        <text>L-seryl-[protein] + ATP = O-phospho-L-seryl-[protein] + ADP + H(+)</text>
        <dbReference type="Rhea" id="RHEA:17989"/>
        <dbReference type="Rhea" id="RHEA-COMP:9863"/>
        <dbReference type="Rhea" id="RHEA-COMP:11604"/>
        <dbReference type="ChEBI" id="CHEBI:15378"/>
        <dbReference type="ChEBI" id="CHEBI:29999"/>
        <dbReference type="ChEBI" id="CHEBI:30616"/>
        <dbReference type="ChEBI" id="CHEBI:83421"/>
        <dbReference type="ChEBI" id="CHEBI:456216"/>
        <dbReference type="EC" id="2.7.11.1"/>
    </reaction>
</comment>
<evidence type="ECO:0000256" key="4">
    <source>
        <dbReference type="ARBA" id="ARBA00022741"/>
    </source>
</evidence>
<dbReference type="PANTHER" id="PTHR24363">
    <property type="entry name" value="SERINE/THREONINE PROTEIN KINASE"/>
    <property type="match status" value="1"/>
</dbReference>
<dbReference type="PROSITE" id="PS50011">
    <property type="entry name" value="PROTEIN_KINASE_DOM"/>
    <property type="match status" value="1"/>
</dbReference>
<dbReference type="CDD" id="cd20335">
    <property type="entry name" value="BRcat_RBR"/>
    <property type="match status" value="1"/>
</dbReference>
<dbReference type="InterPro" id="IPR031634">
    <property type="entry name" value="PknG_rubred"/>
</dbReference>
<evidence type="ECO:0000259" key="10">
    <source>
        <dbReference type="PROSITE" id="PS50011"/>
    </source>
</evidence>
<comment type="catalytic activity">
    <reaction evidence="7">
        <text>L-threonyl-[protein] + ATP = O-phospho-L-threonyl-[protein] + ADP + H(+)</text>
        <dbReference type="Rhea" id="RHEA:46608"/>
        <dbReference type="Rhea" id="RHEA-COMP:11060"/>
        <dbReference type="Rhea" id="RHEA-COMP:11605"/>
        <dbReference type="ChEBI" id="CHEBI:15378"/>
        <dbReference type="ChEBI" id="CHEBI:30013"/>
        <dbReference type="ChEBI" id="CHEBI:30616"/>
        <dbReference type="ChEBI" id="CHEBI:61977"/>
        <dbReference type="ChEBI" id="CHEBI:456216"/>
        <dbReference type="EC" id="2.7.11.1"/>
    </reaction>
</comment>
<evidence type="ECO:0000256" key="8">
    <source>
        <dbReference type="ARBA" id="ARBA00048679"/>
    </source>
</evidence>
<evidence type="ECO:0000256" key="5">
    <source>
        <dbReference type="ARBA" id="ARBA00022777"/>
    </source>
</evidence>
<evidence type="ECO:0000256" key="2">
    <source>
        <dbReference type="ARBA" id="ARBA00022527"/>
    </source>
</evidence>
<keyword evidence="2" id="KW-0723">Serine/threonine-protein kinase</keyword>
<dbReference type="InterPro" id="IPR011009">
    <property type="entry name" value="Kinase-like_dom_sf"/>
</dbReference>
<dbReference type="Gene3D" id="1.10.510.10">
    <property type="entry name" value="Transferase(Phosphotransferase) domain 1"/>
    <property type="match status" value="1"/>
</dbReference>
<comment type="caution">
    <text evidence="11">The sequence shown here is derived from an EMBL/GenBank/DDBJ whole genome shotgun (WGS) entry which is preliminary data.</text>
</comment>
<feature type="region of interest" description="Disordered" evidence="9">
    <location>
        <begin position="36"/>
        <end position="62"/>
    </location>
</feature>
<proteinExistence type="predicted"/>
<keyword evidence="3" id="KW-0808">Transferase</keyword>
<dbReference type="Pfam" id="PF00069">
    <property type="entry name" value="Pkinase"/>
    <property type="match status" value="1"/>
</dbReference>
<gene>
    <name evidence="11" type="ORF">I7412_21460</name>
</gene>
<dbReference type="Proteomes" id="UP000604475">
    <property type="component" value="Unassembled WGS sequence"/>
</dbReference>
<sequence>MTVIRCPENDGGTIEDGYCDVCGLAYVPPAVPAQAAVPAGPSAPAPARVPAPAPASARRGPNGCADPECGGHVVDGYCDTCGLSATASLAPAAPAAPGGSTAGSSGSSGGGRTGRRSRPTRTRLGEGLVQVPEMPAPDPTTMLMVDPAVPEGHRYCPNPTCRQPVGRSRGDRPGRVTGFCGVCRTSFDFTPPLKAGDEAGAYEIVGALAHGGQGWVYLAKDSKVEKRRVVLKGILDSEDADNRAAAIAERRFLAAVDHSSIVKIFAFVEHAGAGYIVMEYVGGTSLRELLKRRRDGNAGRPSPLPVAQAISYILAVLPAFSYLHRNRLVFCDFKPDNVMLSGDSLKLIDLGAVRHLDAEGGAIYGTPGYQAPEVAREGPSVASDLYTIGRTLLALILNFRGNITKYRYSLPPVAEHPVLEQYDSLYRFLRKSTAPKPDDRFASADEMRDELLGVLREIAADQTGEPKPAPSRVFGGDNHLTGENPDGTRAGPAWAVLPTLRVDPEDAAASTLKALPDTDPDTLAQFLTAISPATVEVRLRLARARMESGDEAAARALLAELEAEDPWEWRVEYYQGLLALAADNAAAARVAFDSVYSQAPGELAPKLALGLAAEAGGDLAYAAKLYDIVSRTDDGFTSAAFGLARVRLAAGDRAGAASAYERVPRTSAAYVDAQMRLARVLGTRTAAGEPSRDDLAQASRVLGRLDLDPGRRAALSRDLLDAALAMVTSGAVTPGEDVTVVGAPLRETPLRFRLEGVYRELAKQAGGNRAERYRLVDLANGVRPRTWF</sequence>
<dbReference type="GO" id="GO:0005524">
    <property type="term" value="F:ATP binding"/>
    <property type="evidence" value="ECO:0007669"/>
    <property type="project" value="UniProtKB-KW"/>
</dbReference>
<evidence type="ECO:0000313" key="11">
    <source>
        <dbReference type="EMBL" id="MBL7629691.1"/>
    </source>
</evidence>
<evidence type="ECO:0000313" key="12">
    <source>
        <dbReference type="Proteomes" id="UP000604475"/>
    </source>
</evidence>
<dbReference type="Gene3D" id="3.30.200.20">
    <property type="entry name" value="Phosphorylase Kinase, domain 1"/>
    <property type="match status" value="1"/>
</dbReference>
<dbReference type="Pfam" id="PF16919">
    <property type="entry name" value="PknG_rubred"/>
    <property type="match status" value="1"/>
</dbReference>
<dbReference type="FunFam" id="1.10.510.10:FF:000306">
    <property type="entry name" value="Serine/threonine protein kinase"/>
    <property type="match status" value="1"/>
</dbReference>
<evidence type="ECO:0000256" key="6">
    <source>
        <dbReference type="ARBA" id="ARBA00022840"/>
    </source>
</evidence>
<evidence type="ECO:0000256" key="7">
    <source>
        <dbReference type="ARBA" id="ARBA00047899"/>
    </source>
</evidence>
<dbReference type="InterPro" id="IPR031636">
    <property type="entry name" value="PknG_TPR"/>
</dbReference>
<organism evidence="11 12">
    <name type="scientific">Frankia nepalensis</name>
    <dbReference type="NCBI Taxonomy" id="1836974"/>
    <lineage>
        <taxon>Bacteria</taxon>
        <taxon>Bacillati</taxon>
        <taxon>Actinomycetota</taxon>
        <taxon>Actinomycetes</taxon>
        <taxon>Frankiales</taxon>
        <taxon>Frankiaceae</taxon>
        <taxon>Frankia</taxon>
    </lineage>
</organism>
<feature type="compositionally biased region" description="Pro residues" evidence="9">
    <location>
        <begin position="41"/>
        <end position="53"/>
    </location>
</feature>
<dbReference type="EMBL" id="JAEACQ010000234">
    <property type="protein sequence ID" value="MBL7629691.1"/>
    <property type="molecule type" value="Genomic_DNA"/>
</dbReference>
<keyword evidence="4" id="KW-0547">Nucleotide-binding</keyword>
<name>A0A937RCP3_9ACTN</name>
<feature type="compositionally biased region" description="Low complexity" evidence="9">
    <location>
        <begin position="91"/>
        <end position="105"/>
    </location>
</feature>
<feature type="domain" description="Protein kinase" evidence="10">
    <location>
        <begin position="202"/>
        <end position="452"/>
    </location>
</feature>
<dbReference type="InterPro" id="IPR000719">
    <property type="entry name" value="Prot_kinase_dom"/>
</dbReference>
<accession>A0A937RCP3</accession>
<dbReference type="InterPro" id="IPR011990">
    <property type="entry name" value="TPR-like_helical_dom_sf"/>
</dbReference>
<dbReference type="CDD" id="cd14014">
    <property type="entry name" value="STKc_PknB_like"/>
    <property type="match status" value="1"/>
</dbReference>
<dbReference type="GO" id="GO:0004674">
    <property type="term" value="F:protein serine/threonine kinase activity"/>
    <property type="evidence" value="ECO:0007669"/>
    <property type="project" value="UniProtKB-KW"/>
</dbReference>
<evidence type="ECO:0000256" key="1">
    <source>
        <dbReference type="ARBA" id="ARBA00012513"/>
    </source>
</evidence>
<dbReference type="AlphaFoldDB" id="A0A937RCP3"/>
<dbReference type="EC" id="2.7.11.1" evidence="1"/>